<reference evidence="10" key="1">
    <citation type="submission" date="2019-04" db="EMBL/GenBank/DDBJ databases">
        <title>Evolution of Biomass-Degrading Anaerobic Consortia Revealed by Metagenomics.</title>
        <authorList>
            <person name="Peng X."/>
        </authorList>
    </citation>
    <scope>NUCLEOTIDE SEQUENCE</scope>
    <source>
        <strain evidence="10">SIG141</strain>
    </source>
</reference>
<dbReference type="CDD" id="cd02908">
    <property type="entry name" value="Macro_OAADPr_deacetylase"/>
    <property type="match status" value="1"/>
</dbReference>
<dbReference type="SUPFAM" id="SSF52949">
    <property type="entry name" value="Macro domain-like"/>
    <property type="match status" value="1"/>
</dbReference>
<dbReference type="GO" id="GO:0016798">
    <property type="term" value="F:hydrolase activity, acting on glycosyl bonds"/>
    <property type="evidence" value="ECO:0007669"/>
    <property type="project" value="UniProtKB-KW"/>
</dbReference>
<evidence type="ECO:0000259" key="9">
    <source>
        <dbReference type="PROSITE" id="PS51154"/>
    </source>
</evidence>
<dbReference type="PROSITE" id="PS51154">
    <property type="entry name" value="MACRO"/>
    <property type="match status" value="1"/>
</dbReference>
<evidence type="ECO:0000313" key="10">
    <source>
        <dbReference type="EMBL" id="MBE6266272.1"/>
    </source>
</evidence>
<comment type="catalytic activity">
    <reaction evidence="7">
        <text>4-O-(ADP-D-ribosyl)-L-aspartyl-[protein] + H2O = L-aspartyl-[protein] + ADP-D-ribose + H(+)</text>
        <dbReference type="Rhea" id="RHEA:54428"/>
        <dbReference type="Rhea" id="RHEA-COMP:9867"/>
        <dbReference type="Rhea" id="RHEA-COMP:13832"/>
        <dbReference type="ChEBI" id="CHEBI:15377"/>
        <dbReference type="ChEBI" id="CHEBI:15378"/>
        <dbReference type="ChEBI" id="CHEBI:29961"/>
        <dbReference type="ChEBI" id="CHEBI:57967"/>
        <dbReference type="ChEBI" id="CHEBI:138102"/>
    </reaction>
    <physiologicalReaction direction="left-to-right" evidence="7">
        <dbReference type="Rhea" id="RHEA:54429"/>
    </physiologicalReaction>
</comment>
<dbReference type="NCBIfam" id="NF003163">
    <property type="entry name" value="PRK04143.1"/>
    <property type="match status" value="1"/>
</dbReference>
<keyword evidence="3" id="KW-0479">Metal-binding</keyword>
<evidence type="ECO:0000256" key="1">
    <source>
        <dbReference type="ARBA" id="ARBA00001947"/>
    </source>
</evidence>
<sequence length="257" mass="28927">MDRLENLKNIIMYLMADNRVSHRIPSTLEERQRMMRALMNVWEPRPISEDFLKMQDAELQMQCEDKGVVEISDITPQTSDILLWQGDITRLKVDAIVNAANAQALGCWAPLHNCIDNCIHSAAGIQLRKECADKMQGRLLATGDAFITQGYNLPARHVIHTVGPIIPDGIPTKEQEEQLAACYRSCLDLAEKNGLESIAFCCISTGVFHFPNQRAAEIAIETVKSYPRHSLKTIVFNVFLDKDRDIYEQLLGACPMA</sequence>
<comment type="caution">
    <text evidence="10">The sequence shown here is derived from an EMBL/GenBank/DDBJ whole genome shotgun (WGS) entry which is preliminary data.</text>
</comment>
<protein>
    <recommendedName>
        <fullName evidence="2">Protein-ADP-ribose hydrolase</fullName>
    </recommendedName>
</protein>
<dbReference type="PANTHER" id="PTHR11106">
    <property type="entry name" value="GANGLIOSIDE INDUCED DIFFERENTIATION ASSOCIATED PROTEIN 2-RELATED"/>
    <property type="match status" value="1"/>
</dbReference>
<dbReference type="EMBL" id="SUYD01000008">
    <property type="protein sequence ID" value="MBE6266272.1"/>
    <property type="molecule type" value="Genomic_DNA"/>
</dbReference>
<dbReference type="GO" id="GO:0046872">
    <property type="term" value="F:metal ion binding"/>
    <property type="evidence" value="ECO:0007669"/>
    <property type="project" value="UniProtKB-KW"/>
</dbReference>
<feature type="domain" description="Macro" evidence="9">
    <location>
        <begin position="68"/>
        <end position="255"/>
    </location>
</feature>
<dbReference type="AlphaFoldDB" id="A0A928BUD7"/>
<keyword evidence="5" id="KW-0862">Zinc</keyword>
<keyword evidence="4 10" id="KW-0378">Hydrolase</keyword>
<evidence type="ECO:0000256" key="5">
    <source>
        <dbReference type="ARBA" id="ARBA00022833"/>
    </source>
</evidence>
<organism evidence="10 11">
    <name type="scientific">Xylanibacter ruminicola</name>
    <name type="common">Prevotella ruminicola</name>
    <dbReference type="NCBI Taxonomy" id="839"/>
    <lineage>
        <taxon>Bacteria</taxon>
        <taxon>Pseudomonadati</taxon>
        <taxon>Bacteroidota</taxon>
        <taxon>Bacteroidia</taxon>
        <taxon>Bacteroidales</taxon>
        <taxon>Prevotellaceae</taxon>
        <taxon>Xylanibacter</taxon>
    </lineage>
</organism>
<keyword evidence="6" id="KW-0326">Glycosidase</keyword>
<evidence type="ECO:0000256" key="4">
    <source>
        <dbReference type="ARBA" id="ARBA00022801"/>
    </source>
</evidence>
<dbReference type="PANTHER" id="PTHR11106:SF121">
    <property type="entry name" value="ADP-RIBOSE 1''-PHOSPHATE PHOSPHATASE"/>
    <property type="match status" value="1"/>
</dbReference>
<evidence type="ECO:0000256" key="8">
    <source>
        <dbReference type="ARBA" id="ARBA00093459"/>
    </source>
</evidence>
<evidence type="ECO:0000313" key="11">
    <source>
        <dbReference type="Proteomes" id="UP000763088"/>
    </source>
</evidence>
<evidence type="ECO:0000256" key="6">
    <source>
        <dbReference type="ARBA" id="ARBA00023295"/>
    </source>
</evidence>
<evidence type="ECO:0000256" key="3">
    <source>
        <dbReference type="ARBA" id="ARBA00022723"/>
    </source>
</evidence>
<dbReference type="Pfam" id="PF01661">
    <property type="entry name" value="Macro"/>
    <property type="match status" value="1"/>
</dbReference>
<dbReference type="Proteomes" id="UP000763088">
    <property type="component" value="Unassembled WGS sequence"/>
</dbReference>
<dbReference type="SMART" id="SM00506">
    <property type="entry name" value="A1pp"/>
    <property type="match status" value="1"/>
</dbReference>
<comment type="similarity">
    <text evidence="8">Belongs to the MacroD-type family. Zn-Macro subfamily.</text>
</comment>
<comment type="cofactor">
    <cofactor evidence="1">
        <name>Zn(2+)</name>
        <dbReference type="ChEBI" id="CHEBI:29105"/>
    </cofactor>
</comment>
<gene>
    <name evidence="10" type="ORF">E7102_07375</name>
</gene>
<proteinExistence type="inferred from homology"/>
<accession>A0A928BUD7</accession>
<name>A0A928BUD7_XYLRU</name>
<evidence type="ECO:0000256" key="2">
    <source>
        <dbReference type="ARBA" id="ARBA00018852"/>
    </source>
</evidence>
<evidence type="ECO:0000256" key="7">
    <source>
        <dbReference type="ARBA" id="ARBA00048482"/>
    </source>
</evidence>
<dbReference type="InterPro" id="IPR043472">
    <property type="entry name" value="Macro_dom-like"/>
</dbReference>
<dbReference type="InterPro" id="IPR002589">
    <property type="entry name" value="Macro_dom"/>
</dbReference>
<dbReference type="Gene3D" id="3.40.220.10">
    <property type="entry name" value="Leucine Aminopeptidase, subunit E, domain 1"/>
    <property type="match status" value="1"/>
</dbReference>